<dbReference type="EMBL" id="KK107020">
    <property type="protein sequence ID" value="EZA62563.1"/>
    <property type="molecule type" value="Genomic_DNA"/>
</dbReference>
<evidence type="ECO:0000313" key="3">
    <source>
        <dbReference type="EMBL" id="EZA62563.1"/>
    </source>
</evidence>
<dbReference type="Proteomes" id="UP000053097">
    <property type="component" value="Unassembled WGS sequence"/>
</dbReference>
<feature type="region of interest" description="Disordered" evidence="1">
    <location>
        <begin position="128"/>
        <end position="148"/>
    </location>
</feature>
<protein>
    <submittedName>
        <fullName evidence="3">Uncharacterized protein</fullName>
    </submittedName>
</protein>
<sequence length="148" mass="16039">MQRLRNGGTPAWQVSAAQVRQASRRWWWRLFRSSVVTRKPAFADDGCETTPIPPSDASRSLDKTYGFCFPSPRTNRLFGVRRSVVVVGGGGRRSTVSRIVGIVVIAVAIAVLVVAIVSINPFPPRGITYRSGSGTGSSGGGGHHRYER</sequence>
<evidence type="ECO:0000313" key="4">
    <source>
        <dbReference type="Proteomes" id="UP000053097"/>
    </source>
</evidence>
<accession>A0A026X397</accession>
<gene>
    <name evidence="3" type="ORF">X777_10193</name>
</gene>
<organism evidence="3 4">
    <name type="scientific">Ooceraea biroi</name>
    <name type="common">Clonal raider ant</name>
    <name type="synonym">Cerapachys biroi</name>
    <dbReference type="NCBI Taxonomy" id="2015173"/>
    <lineage>
        <taxon>Eukaryota</taxon>
        <taxon>Metazoa</taxon>
        <taxon>Ecdysozoa</taxon>
        <taxon>Arthropoda</taxon>
        <taxon>Hexapoda</taxon>
        <taxon>Insecta</taxon>
        <taxon>Pterygota</taxon>
        <taxon>Neoptera</taxon>
        <taxon>Endopterygota</taxon>
        <taxon>Hymenoptera</taxon>
        <taxon>Apocrita</taxon>
        <taxon>Aculeata</taxon>
        <taxon>Formicoidea</taxon>
        <taxon>Formicidae</taxon>
        <taxon>Dorylinae</taxon>
        <taxon>Ooceraea</taxon>
    </lineage>
</organism>
<dbReference type="AlphaFoldDB" id="A0A026X397"/>
<evidence type="ECO:0000256" key="2">
    <source>
        <dbReference type="SAM" id="Phobius"/>
    </source>
</evidence>
<feature type="transmembrane region" description="Helical" evidence="2">
    <location>
        <begin position="99"/>
        <end position="119"/>
    </location>
</feature>
<keyword evidence="2" id="KW-0812">Transmembrane</keyword>
<evidence type="ECO:0000256" key="1">
    <source>
        <dbReference type="SAM" id="MobiDB-lite"/>
    </source>
</evidence>
<proteinExistence type="predicted"/>
<keyword evidence="2" id="KW-0472">Membrane</keyword>
<reference evidence="3 4" key="1">
    <citation type="journal article" date="2014" name="Curr. Biol.">
        <title>The genome of the clonal raider ant Cerapachys biroi.</title>
        <authorList>
            <person name="Oxley P.R."/>
            <person name="Ji L."/>
            <person name="Fetter-Pruneda I."/>
            <person name="McKenzie S.K."/>
            <person name="Li C."/>
            <person name="Hu H."/>
            <person name="Zhang G."/>
            <person name="Kronauer D.J."/>
        </authorList>
    </citation>
    <scope>NUCLEOTIDE SEQUENCE [LARGE SCALE GENOMIC DNA]</scope>
</reference>
<name>A0A026X397_OOCBI</name>
<keyword evidence="2" id="KW-1133">Transmembrane helix</keyword>
<keyword evidence="4" id="KW-1185">Reference proteome</keyword>